<proteinExistence type="predicted"/>
<accession>A0A841BDW9</accession>
<sequence>MDDRRARELREIELAVAPTPELFEIERAVAPTLDMGLDDWVPVDTLIWNAIQVVPEDSDRFAGFFATVLGYLLREGLMIVGDMGDTGFEPWTSSIEDTVERVIRDCKAVDWSPQGSLCWLSNTPKGDQRAQ</sequence>
<name>A0A841BDW9_9PSEU</name>
<evidence type="ECO:0000313" key="2">
    <source>
        <dbReference type="Proteomes" id="UP000580861"/>
    </source>
</evidence>
<gene>
    <name evidence="1" type="ORF">HDA45_008283</name>
</gene>
<dbReference type="AlphaFoldDB" id="A0A841BDW9"/>
<comment type="caution">
    <text evidence="1">The sequence shown here is derived from an EMBL/GenBank/DDBJ whole genome shotgun (WGS) entry which is preliminary data.</text>
</comment>
<protein>
    <submittedName>
        <fullName evidence="1">Uncharacterized protein</fullName>
    </submittedName>
</protein>
<reference evidence="1 2" key="1">
    <citation type="submission" date="2020-08" db="EMBL/GenBank/DDBJ databases">
        <title>Sequencing the genomes of 1000 actinobacteria strains.</title>
        <authorList>
            <person name="Klenk H.-P."/>
        </authorList>
    </citation>
    <scope>NUCLEOTIDE SEQUENCE [LARGE SCALE GENOMIC DNA]</scope>
    <source>
        <strain evidence="1 2">DSM 45272</strain>
    </source>
</reference>
<dbReference type="Proteomes" id="UP000580861">
    <property type="component" value="Unassembled WGS sequence"/>
</dbReference>
<evidence type="ECO:0000313" key="1">
    <source>
        <dbReference type="EMBL" id="MBB5858196.1"/>
    </source>
</evidence>
<keyword evidence="2" id="KW-1185">Reference proteome</keyword>
<organism evidence="1 2">
    <name type="scientific">Amycolatopsis umgeniensis</name>
    <dbReference type="NCBI Taxonomy" id="336628"/>
    <lineage>
        <taxon>Bacteria</taxon>
        <taxon>Bacillati</taxon>
        <taxon>Actinomycetota</taxon>
        <taxon>Actinomycetes</taxon>
        <taxon>Pseudonocardiales</taxon>
        <taxon>Pseudonocardiaceae</taxon>
        <taxon>Amycolatopsis</taxon>
    </lineage>
</organism>
<dbReference type="EMBL" id="JACHMX010000001">
    <property type="protein sequence ID" value="MBB5858196.1"/>
    <property type="molecule type" value="Genomic_DNA"/>
</dbReference>
<dbReference type="RefSeq" id="WP_184904928.1">
    <property type="nucleotide sequence ID" value="NZ_JACHMX010000001.1"/>
</dbReference>